<proteinExistence type="predicted"/>
<gene>
    <name evidence="1" type="ORF">LPTSP3_g05930</name>
</gene>
<accession>A0ABN6KA11</accession>
<protein>
    <recommendedName>
        <fullName evidence="3">Lipoprotein</fullName>
    </recommendedName>
</protein>
<name>A0ABN6KA11_9LEPT</name>
<dbReference type="Proteomes" id="UP000245263">
    <property type="component" value="Chromosome 1"/>
</dbReference>
<evidence type="ECO:0000313" key="2">
    <source>
        <dbReference type="Proteomes" id="UP000245263"/>
    </source>
</evidence>
<reference evidence="1 2" key="1">
    <citation type="submission" date="2021-08" db="EMBL/GenBank/DDBJ databases">
        <title>Complete genome sequence of Leptospira kobayashii strain E30.</title>
        <authorList>
            <person name="Nakao R."/>
            <person name="Nakamura S."/>
            <person name="Masuzawa T."/>
            <person name="Koizumi N."/>
        </authorList>
    </citation>
    <scope>NUCLEOTIDE SEQUENCE [LARGE SCALE GENOMIC DNA]</scope>
    <source>
        <strain evidence="1 2">E30</strain>
    </source>
</reference>
<dbReference type="EMBL" id="AP025028">
    <property type="protein sequence ID" value="BDA77663.1"/>
    <property type="molecule type" value="Genomic_DNA"/>
</dbReference>
<evidence type="ECO:0000313" key="1">
    <source>
        <dbReference type="EMBL" id="BDA77663.1"/>
    </source>
</evidence>
<organism evidence="1 2">
    <name type="scientific">Leptospira kobayashii</name>
    <dbReference type="NCBI Taxonomy" id="1917830"/>
    <lineage>
        <taxon>Bacteria</taxon>
        <taxon>Pseudomonadati</taxon>
        <taxon>Spirochaetota</taxon>
        <taxon>Spirochaetia</taxon>
        <taxon>Leptospirales</taxon>
        <taxon>Leptospiraceae</taxon>
        <taxon>Leptospira</taxon>
    </lineage>
</organism>
<evidence type="ECO:0008006" key="3">
    <source>
        <dbReference type="Google" id="ProtNLM"/>
    </source>
</evidence>
<sequence>MLGLCLILLSSSLSAKKPLITVGKDECFIINSKEVIYDGKKENGEVIKLNLPIYRGTEEPATYSDLKSMVMANNEYLLNFCYYKNKEQTRKELLFDIINFYKKNLLKNIDTNKPSLLAVEDNEYIIYYDFLYEGVPGHILIMALDATNLSYHFGDVRLAQLKNNNLPIFLVLNIGKYSSYKK</sequence>
<keyword evidence="2" id="KW-1185">Reference proteome</keyword>